<dbReference type="EMBL" id="WIND01000006">
    <property type="protein sequence ID" value="MSU89919.1"/>
    <property type="molecule type" value="Genomic_DNA"/>
</dbReference>
<dbReference type="Pfam" id="PF03772">
    <property type="entry name" value="Competence"/>
    <property type="match status" value="1"/>
</dbReference>
<evidence type="ECO:0000256" key="5">
    <source>
        <dbReference type="ARBA" id="ARBA00023136"/>
    </source>
</evidence>
<dbReference type="GO" id="GO:0005886">
    <property type="term" value="C:plasma membrane"/>
    <property type="evidence" value="ECO:0007669"/>
    <property type="project" value="UniProtKB-SubCell"/>
</dbReference>
<evidence type="ECO:0000256" key="4">
    <source>
        <dbReference type="ARBA" id="ARBA00022989"/>
    </source>
</evidence>
<protein>
    <submittedName>
        <fullName evidence="9">DUF4131 domain-containing protein</fullName>
    </submittedName>
</protein>
<keyword evidence="5 6" id="KW-0472">Membrane</keyword>
<dbReference type="InterPro" id="IPR004477">
    <property type="entry name" value="ComEC_N"/>
</dbReference>
<feature type="transmembrane region" description="Helical" evidence="6">
    <location>
        <begin position="410"/>
        <end position="429"/>
    </location>
</feature>
<feature type="transmembrane region" description="Helical" evidence="6">
    <location>
        <begin position="441"/>
        <end position="465"/>
    </location>
</feature>
<evidence type="ECO:0000259" key="8">
    <source>
        <dbReference type="Pfam" id="PF13567"/>
    </source>
</evidence>
<proteinExistence type="predicted"/>
<evidence type="ECO:0000313" key="9">
    <source>
        <dbReference type="EMBL" id="MSU89919.1"/>
    </source>
</evidence>
<feature type="transmembrane region" description="Helical" evidence="6">
    <location>
        <begin position="25"/>
        <end position="43"/>
    </location>
</feature>
<dbReference type="PANTHER" id="PTHR30619">
    <property type="entry name" value="DNA INTERNALIZATION/COMPETENCE PROTEIN COMEC/REC2"/>
    <property type="match status" value="1"/>
</dbReference>
<dbReference type="PANTHER" id="PTHR30619:SF1">
    <property type="entry name" value="RECOMBINATION PROTEIN 2"/>
    <property type="match status" value="1"/>
</dbReference>
<dbReference type="Pfam" id="PF13567">
    <property type="entry name" value="DUF4131"/>
    <property type="match status" value="1"/>
</dbReference>
<feature type="transmembrane region" description="Helical" evidence="6">
    <location>
        <begin position="49"/>
        <end position="69"/>
    </location>
</feature>
<feature type="domain" description="ComEC/Rec2-related protein" evidence="7">
    <location>
        <begin position="243"/>
        <end position="523"/>
    </location>
</feature>
<keyword evidence="4 6" id="KW-1133">Transmembrane helix</keyword>
<evidence type="ECO:0000259" key="7">
    <source>
        <dbReference type="Pfam" id="PF03772"/>
    </source>
</evidence>
<dbReference type="Proteomes" id="UP000474957">
    <property type="component" value="Unassembled WGS sequence"/>
</dbReference>
<dbReference type="InterPro" id="IPR025405">
    <property type="entry name" value="DUF4131"/>
</dbReference>
<feature type="domain" description="DUF4131" evidence="8">
    <location>
        <begin position="50"/>
        <end position="201"/>
    </location>
</feature>
<feature type="transmembrane region" description="Helical" evidence="6">
    <location>
        <begin position="267"/>
        <end position="293"/>
    </location>
</feature>
<evidence type="ECO:0000256" key="3">
    <source>
        <dbReference type="ARBA" id="ARBA00022692"/>
    </source>
</evidence>
<organism evidence="9 10">
    <name type="scientific">Halovulum marinum</name>
    <dbReference type="NCBI Taxonomy" id="2662447"/>
    <lineage>
        <taxon>Bacteria</taxon>
        <taxon>Pseudomonadati</taxon>
        <taxon>Pseudomonadota</taxon>
        <taxon>Alphaproteobacteria</taxon>
        <taxon>Rhodobacterales</taxon>
        <taxon>Paracoccaceae</taxon>
        <taxon>Halovulum</taxon>
    </lineage>
</organism>
<dbReference type="InterPro" id="IPR052159">
    <property type="entry name" value="Competence_DNA_uptake"/>
</dbReference>
<name>A0A6L5Z0T0_9RHOB</name>
<reference evidence="9 10" key="1">
    <citation type="submission" date="2019-10" db="EMBL/GenBank/DDBJ databases">
        <title>Cognatihalovulum marinum gen. nov. sp. nov., a new member of the family Rhodobacteraceae isolated from deep seawater of the Northwest Indian Ocean.</title>
        <authorList>
            <person name="Ruan C."/>
            <person name="Wang J."/>
            <person name="Zheng X."/>
            <person name="Song L."/>
            <person name="Zhu Y."/>
            <person name="Huang Y."/>
            <person name="Lu Z."/>
            <person name="Du W."/>
            <person name="Huang L."/>
            <person name="Dai X."/>
        </authorList>
    </citation>
    <scope>NUCLEOTIDE SEQUENCE [LARGE SCALE GENOMIC DNA]</scope>
    <source>
        <strain evidence="9 10">2CG4</strain>
    </source>
</reference>
<comment type="subcellular location">
    <subcellularLocation>
        <location evidence="1">Cell membrane</location>
        <topology evidence="1">Multi-pass membrane protein</topology>
    </subcellularLocation>
</comment>
<dbReference type="NCBIfam" id="TIGR00360">
    <property type="entry name" value="ComEC_N-term"/>
    <property type="match status" value="1"/>
</dbReference>
<evidence type="ECO:0000256" key="2">
    <source>
        <dbReference type="ARBA" id="ARBA00022475"/>
    </source>
</evidence>
<feature type="transmembrane region" description="Helical" evidence="6">
    <location>
        <begin position="305"/>
        <end position="327"/>
    </location>
</feature>
<sequence>MRRGETRVRLTRWLAAQAEAQRHTGLLWAPVALGAGIAGYFSLPAEPPAALAWGLGALALAGAGLLAAFRRGGLPMLAMLCLLGGAVAALHTGRLSAPVLERTHFGPVVGRIVGFDRSQGNRLRLLLDRVHLPGVAAADTPARVRVVLGDDPDPQVARPGARVMMRARLTPPPEPVEPGGFDFRRWAWFLRLGAIGYTAEPVVLAEPHPGGLAGVPLLSLRMRLADAIRGQMPARSGGFAAAILTGDRSTVDPQDLVGLRASNLAHLLAISGLHMGLLTGVVFACVRLGLALLPDVALRLPVKKIAAVAALLAGAGYLALSGASIATQRAFIMAAAIFGAVLVDRPALTLRAVALAALAVLLWRPVSLLGPGFQMSFAATTALIAVYDALRRVGWWQALARGGWRWGRAVAALVLTSAVAGLATAPYSAFHFNQMAQYGLLANVLAVPAMGLLVMPAALLALLLWPLGLQGLGFGLMEIGIDHILNVAGWVARQEAPMTPVPTGPPWVLGVLTLGALMLIALRGPLRAAGPVLVAVALAGWAASERPLVLLDPEGRLVGVRTVAGRALSRPRGAGFAAQVWLENDGDAADQTAAAGRAPPGAPWRVALPDGAAVLLVEDETVPPALCGAAVLLIAPRASRPPAAPACAFVGAAQLARGGAHAWRAGALAAPVTTRATEGARPWTRRPAAAAR</sequence>
<keyword evidence="2" id="KW-1003">Cell membrane</keyword>
<feature type="transmembrane region" description="Helical" evidence="6">
    <location>
        <begin position="348"/>
        <end position="366"/>
    </location>
</feature>
<evidence type="ECO:0000256" key="1">
    <source>
        <dbReference type="ARBA" id="ARBA00004651"/>
    </source>
</evidence>
<evidence type="ECO:0000256" key="6">
    <source>
        <dbReference type="SAM" id="Phobius"/>
    </source>
</evidence>
<comment type="caution">
    <text evidence="9">The sequence shown here is derived from an EMBL/GenBank/DDBJ whole genome shotgun (WGS) entry which is preliminary data.</text>
</comment>
<accession>A0A6L5Z0T0</accession>
<keyword evidence="10" id="KW-1185">Reference proteome</keyword>
<gene>
    <name evidence="9" type="ORF">GE300_09895</name>
</gene>
<evidence type="ECO:0000313" key="10">
    <source>
        <dbReference type="Proteomes" id="UP000474957"/>
    </source>
</evidence>
<dbReference type="AlphaFoldDB" id="A0A6L5Z0T0"/>
<keyword evidence="3 6" id="KW-0812">Transmembrane</keyword>